<reference evidence="9" key="1">
    <citation type="journal article" date="2023" name="Mol. Phylogenet. Evol.">
        <title>Genome-scale phylogeny and comparative genomics of the fungal order Sordariales.</title>
        <authorList>
            <person name="Hensen N."/>
            <person name="Bonometti L."/>
            <person name="Westerberg I."/>
            <person name="Brannstrom I.O."/>
            <person name="Guillou S."/>
            <person name="Cros-Aarteil S."/>
            <person name="Calhoun S."/>
            <person name="Haridas S."/>
            <person name="Kuo A."/>
            <person name="Mondo S."/>
            <person name="Pangilinan J."/>
            <person name="Riley R."/>
            <person name="LaButti K."/>
            <person name="Andreopoulos B."/>
            <person name="Lipzen A."/>
            <person name="Chen C."/>
            <person name="Yan M."/>
            <person name="Daum C."/>
            <person name="Ng V."/>
            <person name="Clum A."/>
            <person name="Steindorff A."/>
            <person name="Ohm R.A."/>
            <person name="Martin F."/>
            <person name="Silar P."/>
            <person name="Natvig D.O."/>
            <person name="Lalanne C."/>
            <person name="Gautier V."/>
            <person name="Ament-Velasquez S.L."/>
            <person name="Kruys A."/>
            <person name="Hutchinson M.I."/>
            <person name="Powell A.J."/>
            <person name="Barry K."/>
            <person name="Miller A.N."/>
            <person name="Grigoriev I.V."/>
            <person name="Debuchy R."/>
            <person name="Gladieux P."/>
            <person name="Hiltunen Thoren M."/>
            <person name="Johannesson H."/>
        </authorList>
    </citation>
    <scope>NUCLEOTIDE SEQUENCE</scope>
    <source>
        <strain evidence="9">CBS 103.79</strain>
    </source>
</reference>
<reference evidence="9" key="2">
    <citation type="submission" date="2023-05" db="EMBL/GenBank/DDBJ databases">
        <authorList>
            <consortium name="Lawrence Berkeley National Laboratory"/>
            <person name="Steindorff A."/>
            <person name="Hensen N."/>
            <person name="Bonometti L."/>
            <person name="Westerberg I."/>
            <person name="Brannstrom I.O."/>
            <person name="Guillou S."/>
            <person name="Cros-Aarteil S."/>
            <person name="Calhoun S."/>
            <person name="Haridas S."/>
            <person name="Kuo A."/>
            <person name="Mondo S."/>
            <person name="Pangilinan J."/>
            <person name="Riley R."/>
            <person name="Labutti K."/>
            <person name="Andreopoulos B."/>
            <person name="Lipzen A."/>
            <person name="Chen C."/>
            <person name="Yanf M."/>
            <person name="Daum C."/>
            <person name="Ng V."/>
            <person name="Clum A."/>
            <person name="Ohm R."/>
            <person name="Martin F."/>
            <person name="Silar P."/>
            <person name="Natvig D."/>
            <person name="Lalanne C."/>
            <person name="Gautier V."/>
            <person name="Ament-Velasquez S.L."/>
            <person name="Kruys A."/>
            <person name="Hutchinson M.I."/>
            <person name="Powell A.J."/>
            <person name="Barry K."/>
            <person name="Miller A.N."/>
            <person name="Grigoriev I.V."/>
            <person name="Debuchy R."/>
            <person name="Gladieux P."/>
            <person name="Thoren M.H."/>
            <person name="Johannesson H."/>
        </authorList>
    </citation>
    <scope>NUCLEOTIDE SEQUENCE</scope>
    <source>
        <strain evidence="9">CBS 103.79</strain>
    </source>
</reference>
<dbReference type="InterPro" id="IPR018846">
    <property type="entry name" value="Beta-prop_RSE1/DDB1/CPSF1_1st"/>
</dbReference>
<dbReference type="GO" id="GO:0003676">
    <property type="term" value="F:nucleic acid binding"/>
    <property type="evidence" value="ECO:0007669"/>
    <property type="project" value="InterPro"/>
</dbReference>
<feature type="region of interest" description="Disordered" evidence="5">
    <location>
        <begin position="973"/>
        <end position="992"/>
    </location>
</feature>
<dbReference type="PANTHER" id="PTHR10644">
    <property type="entry name" value="DNA REPAIR/RNA PROCESSING CPSF FAMILY"/>
    <property type="match status" value="1"/>
</dbReference>
<dbReference type="InterPro" id="IPR015943">
    <property type="entry name" value="WD40/YVTN_repeat-like_dom_sf"/>
</dbReference>
<evidence type="ECO:0000256" key="4">
    <source>
        <dbReference type="ARBA" id="ARBA00023242"/>
    </source>
</evidence>
<dbReference type="Pfam" id="PF10433">
    <property type="entry name" value="Beta-prop_RSE1_1st"/>
    <property type="match status" value="1"/>
</dbReference>
<keyword evidence="4" id="KW-0539">Nucleus</keyword>
<dbReference type="Gene3D" id="2.130.10.10">
    <property type="entry name" value="YVTN repeat-like/Quinoprotein amine dehydrogenase"/>
    <property type="match status" value="3"/>
</dbReference>
<dbReference type="Gene3D" id="1.10.150.910">
    <property type="match status" value="1"/>
</dbReference>
<dbReference type="EMBL" id="MU855340">
    <property type="protein sequence ID" value="KAK3905944.1"/>
    <property type="molecule type" value="Genomic_DNA"/>
</dbReference>
<comment type="caution">
    <text evidence="9">The sequence shown here is derived from an EMBL/GenBank/DDBJ whole genome shotgun (WGS) entry which is preliminary data.</text>
</comment>
<dbReference type="InterPro" id="IPR004871">
    <property type="entry name" value="RSE1/DDB1/CPSF1_C"/>
</dbReference>
<dbReference type="InterPro" id="IPR011047">
    <property type="entry name" value="Quinoprotein_ADH-like_sf"/>
</dbReference>
<dbReference type="Pfam" id="PF23726">
    <property type="entry name" value="Beta-prop_RSE1_2nd"/>
    <property type="match status" value="1"/>
</dbReference>
<feature type="domain" description="RSE1/DDB1/CPSF1 C-terminal" evidence="6">
    <location>
        <begin position="994"/>
        <end position="1149"/>
    </location>
</feature>
<evidence type="ECO:0000313" key="9">
    <source>
        <dbReference type="EMBL" id="KAK3905944.1"/>
    </source>
</evidence>
<proteinExistence type="inferred from homology"/>
<dbReference type="InterPro" id="IPR058543">
    <property type="entry name" value="Beta-prop_RSE1/DDB1/CPSF1_2nd"/>
</dbReference>
<protein>
    <recommendedName>
        <fullName evidence="3">DNA damage-binding protein 1</fullName>
    </recommendedName>
</protein>
<comment type="similarity">
    <text evidence="2">Belongs to the DDB1 family.</text>
</comment>
<gene>
    <name evidence="9" type="ORF">C8A05DRAFT_30182</name>
</gene>
<sequence>MAYIAPIHKPSSVRHALRTHLFSDDEESLVLVKANRLEIWRLTNGVLVQAASKAVNGTITILQKLQPKDARTDLLFVGTDRFQYFTLAWDPETSQLDTKNVAEDAGERHMRDSQSQDRCLVDPSGRFLAMHLWEGVLTLARLGDRKNTAAVLEWMGQVRLSELFIKASTFLYTETGDPKIALLYQSRADSADARLATYRLTSDERHTKPSRFDPDRDREIDAEIPDASASMLIPVRKVEEEVKRHNVRNVESAKAHIGGLIVVGETRLLYIDEVTKSRVESRLNEASIFVAWAEYNVKHYFLADDYGTLHLLTLNTEGVVVTGMDVNSIGKTSRTSNLIYLGNDLLFVASHYGDSQLYRLDLDNEDPRQYVQLIQTLPNIGPILDFTIMDMGNRGDEGQLGNEYSSGQARIVTCSGVHKDGTLRSVRSGVGLEEVGILADLEHCRGLFSLRSYGSPQIDTLVVSFLTETRVFRFDRQGEVEEVESFSGLAFNHQTLLAMNLPNGQLLQVTTAAATLLDPESGVTIASWAPGGERSIISASANPNWLLLSVDGTELVSLRISDDLRLATKKDISQQDQIACLHVPPQPELGDIGVVGFWSSGTVAILDMTTLEPIHGESLRTSKDDASIPRDLALAQILPPSVSGPTLFIAMQDGNVITFNISPETHSFSTRKRVILGIRQARFHLLPQPQNTFSIFATTEHPSLIYGAEGRVVYSAVTADEATYICPFDAGPAFAGCIALATDTQVRIALIDRERRAHVRPLAMGEMVRRIAYSPREKVFGLGCIKRELSRGGEETVQSSFKLVDEIVFDRVGRSFPLGDAASTELVECVVRAELRDSYGAPAERFVVGTSLLLDPGVAPPRDDVQGRILVFGVGADRSPYLILSHEVKGACRCLAVMDDGKIVAGLTKTVVVCRYEETSTTTGELTRLASYRPSSYPAEIQVTGNMIAVADLMKSVSVVEYIPGGDGGGDNGGAKAAAGAAGPASRSGAGSPRLVERARHFGSVWATAVGHVEGESWLEADAQGNLLVLRRNGEGVTAQDQRRMDVTSEINLGEMVNRIRGVEVETTPGAMIVPRAFLGTVEGGIYMFGTVAPHAQDLLLRFQAKVADAIKTAGGIDFRTYRAFRNAEREGDGPFRFLDGELLERFLDVDDATQALICEGLGPTVEDMRNTVEELRRMH</sequence>
<dbReference type="SUPFAM" id="SSF50998">
    <property type="entry name" value="Quinoprotein alcohol dehydrogenase-like"/>
    <property type="match status" value="1"/>
</dbReference>
<keyword evidence="10" id="KW-1185">Reference proteome</keyword>
<evidence type="ECO:0000256" key="2">
    <source>
        <dbReference type="ARBA" id="ARBA00007453"/>
    </source>
</evidence>
<feature type="compositionally biased region" description="Low complexity" evidence="5">
    <location>
        <begin position="974"/>
        <end position="992"/>
    </location>
</feature>
<comment type="subcellular location">
    <subcellularLocation>
        <location evidence="1">Nucleus</location>
    </subcellularLocation>
</comment>
<evidence type="ECO:0000259" key="7">
    <source>
        <dbReference type="Pfam" id="PF10433"/>
    </source>
</evidence>
<feature type="domain" description="RSE1/DDB1/CPSF1 second beta-propeller" evidence="8">
    <location>
        <begin position="433"/>
        <end position="749"/>
    </location>
</feature>
<evidence type="ECO:0000256" key="3">
    <source>
        <dbReference type="ARBA" id="ARBA00014577"/>
    </source>
</evidence>
<dbReference type="AlphaFoldDB" id="A0AAN6RX24"/>
<evidence type="ECO:0000256" key="1">
    <source>
        <dbReference type="ARBA" id="ARBA00004123"/>
    </source>
</evidence>
<evidence type="ECO:0000259" key="8">
    <source>
        <dbReference type="Pfam" id="PF23726"/>
    </source>
</evidence>
<name>A0AAN6RX24_9PEZI</name>
<dbReference type="Pfam" id="PF03178">
    <property type="entry name" value="CPSF_A"/>
    <property type="match status" value="2"/>
</dbReference>
<evidence type="ECO:0000256" key="5">
    <source>
        <dbReference type="SAM" id="MobiDB-lite"/>
    </source>
</evidence>
<dbReference type="Proteomes" id="UP001303889">
    <property type="component" value="Unassembled WGS sequence"/>
</dbReference>
<feature type="domain" description="RSE1/DDB1/CPSF1 first beta-propeller" evidence="7">
    <location>
        <begin position="12"/>
        <end position="377"/>
    </location>
</feature>
<organism evidence="9 10">
    <name type="scientific">Staphylotrichum tortipilum</name>
    <dbReference type="NCBI Taxonomy" id="2831512"/>
    <lineage>
        <taxon>Eukaryota</taxon>
        <taxon>Fungi</taxon>
        <taxon>Dikarya</taxon>
        <taxon>Ascomycota</taxon>
        <taxon>Pezizomycotina</taxon>
        <taxon>Sordariomycetes</taxon>
        <taxon>Sordariomycetidae</taxon>
        <taxon>Sordariales</taxon>
        <taxon>Chaetomiaceae</taxon>
        <taxon>Staphylotrichum</taxon>
    </lineage>
</organism>
<accession>A0AAN6RX24</accession>
<evidence type="ECO:0000313" key="10">
    <source>
        <dbReference type="Proteomes" id="UP001303889"/>
    </source>
</evidence>
<dbReference type="InterPro" id="IPR050358">
    <property type="entry name" value="RSE1/DDB1/CFT1"/>
</dbReference>
<feature type="domain" description="RSE1/DDB1/CPSF1 C-terminal" evidence="6">
    <location>
        <begin position="798"/>
        <end position="963"/>
    </location>
</feature>
<evidence type="ECO:0000259" key="6">
    <source>
        <dbReference type="Pfam" id="PF03178"/>
    </source>
</evidence>
<dbReference type="GO" id="GO:0005634">
    <property type="term" value="C:nucleus"/>
    <property type="evidence" value="ECO:0007669"/>
    <property type="project" value="UniProtKB-SubCell"/>
</dbReference>